<feature type="transmembrane region" description="Helical" evidence="6">
    <location>
        <begin position="99"/>
        <end position="117"/>
    </location>
</feature>
<dbReference type="HOGENOM" id="CLU_1220365_0_0_1"/>
<evidence type="ECO:0000256" key="5">
    <source>
        <dbReference type="ARBA" id="ARBA00023136"/>
    </source>
</evidence>
<dbReference type="GO" id="GO:0016020">
    <property type="term" value="C:membrane"/>
    <property type="evidence" value="ECO:0007669"/>
    <property type="project" value="UniProtKB-SubCell"/>
</dbReference>
<dbReference type="SUPFAM" id="SSF103473">
    <property type="entry name" value="MFS general substrate transporter"/>
    <property type="match status" value="1"/>
</dbReference>
<evidence type="ECO:0000256" key="4">
    <source>
        <dbReference type="ARBA" id="ARBA00022989"/>
    </source>
</evidence>
<evidence type="ECO:0000256" key="3">
    <source>
        <dbReference type="ARBA" id="ARBA00022692"/>
    </source>
</evidence>
<keyword evidence="8" id="KW-1185">Reference proteome</keyword>
<dbReference type="Gene3D" id="1.20.1250.20">
    <property type="entry name" value="MFS general substrate transporter like domains"/>
    <property type="match status" value="1"/>
</dbReference>
<comment type="subcellular location">
    <subcellularLocation>
        <location evidence="1">Membrane</location>
        <topology evidence="1">Multi-pass membrane protein</topology>
    </subcellularLocation>
</comment>
<evidence type="ECO:0000256" key="1">
    <source>
        <dbReference type="ARBA" id="ARBA00004141"/>
    </source>
</evidence>
<evidence type="ECO:0008006" key="9">
    <source>
        <dbReference type="Google" id="ProtNLM"/>
    </source>
</evidence>
<dbReference type="GO" id="GO:0022857">
    <property type="term" value="F:transmembrane transporter activity"/>
    <property type="evidence" value="ECO:0007669"/>
    <property type="project" value="InterPro"/>
</dbReference>
<evidence type="ECO:0000313" key="7">
    <source>
        <dbReference type="EMBL" id="KIJ34574.1"/>
    </source>
</evidence>
<dbReference type="PANTHER" id="PTHR23504:SF15">
    <property type="entry name" value="MAJOR FACILITATOR SUPERFAMILY (MFS) PROFILE DOMAIN-CONTAINING PROTEIN"/>
    <property type="match status" value="1"/>
</dbReference>
<evidence type="ECO:0000313" key="8">
    <source>
        <dbReference type="Proteomes" id="UP000054279"/>
    </source>
</evidence>
<gene>
    <name evidence="7" type="ORF">M422DRAFT_181913</name>
</gene>
<dbReference type="Pfam" id="PF07690">
    <property type="entry name" value="MFS_1"/>
    <property type="match status" value="1"/>
</dbReference>
<reference evidence="7 8" key="1">
    <citation type="submission" date="2014-06" db="EMBL/GenBank/DDBJ databases">
        <title>Evolutionary Origins and Diversification of the Mycorrhizal Mutualists.</title>
        <authorList>
            <consortium name="DOE Joint Genome Institute"/>
            <consortium name="Mycorrhizal Genomics Consortium"/>
            <person name="Kohler A."/>
            <person name="Kuo A."/>
            <person name="Nagy L.G."/>
            <person name="Floudas D."/>
            <person name="Copeland A."/>
            <person name="Barry K.W."/>
            <person name="Cichocki N."/>
            <person name="Veneault-Fourrey C."/>
            <person name="LaButti K."/>
            <person name="Lindquist E.A."/>
            <person name="Lipzen A."/>
            <person name="Lundell T."/>
            <person name="Morin E."/>
            <person name="Murat C."/>
            <person name="Riley R."/>
            <person name="Ohm R."/>
            <person name="Sun H."/>
            <person name="Tunlid A."/>
            <person name="Henrissat B."/>
            <person name="Grigoriev I.V."/>
            <person name="Hibbett D.S."/>
            <person name="Martin F."/>
        </authorList>
    </citation>
    <scope>NUCLEOTIDE SEQUENCE [LARGE SCALE GENOMIC DNA]</scope>
    <source>
        <strain evidence="7 8">SS14</strain>
    </source>
</reference>
<keyword evidence="3 6" id="KW-0812">Transmembrane</keyword>
<dbReference type="InterPro" id="IPR011701">
    <property type="entry name" value="MFS"/>
</dbReference>
<dbReference type="AlphaFoldDB" id="A0A0C9UI89"/>
<sequence>MSHEYAPLLIYDNGRIVDTNPDEETLEVPPIPDEQRPFPWRSLIFVFMFTMVHPLLSETVFPFVNQMLLDIGVADKPEDAGWYSGVIDQIADIYGRRPVILGGIAGLAISIFVFGLSRSFAAMVIARCLGGGIGGAYAATKVMVGELTDRSNQAAGYQWHSVAHRLGQTLSGPLSGYLSHPDRRFPGFQSKFWKEYPFALPGFVAGSIGLCAVAVGYFYLEEVRFHI</sequence>
<dbReference type="InterPro" id="IPR036259">
    <property type="entry name" value="MFS_trans_sf"/>
</dbReference>
<evidence type="ECO:0000256" key="6">
    <source>
        <dbReference type="SAM" id="Phobius"/>
    </source>
</evidence>
<feature type="transmembrane region" description="Helical" evidence="6">
    <location>
        <begin position="43"/>
        <end position="64"/>
    </location>
</feature>
<proteinExistence type="predicted"/>
<feature type="transmembrane region" description="Helical" evidence="6">
    <location>
        <begin position="198"/>
        <end position="220"/>
    </location>
</feature>
<name>A0A0C9UI89_SPHS4</name>
<dbReference type="Proteomes" id="UP000054279">
    <property type="component" value="Unassembled WGS sequence"/>
</dbReference>
<keyword evidence="2" id="KW-0813">Transport</keyword>
<evidence type="ECO:0000256" key="2">
    <source>
        <dbReference type="ARBA" id="ARBA00022448"/>
    </source>
</evidence>
<accession>A0A0C9UI89</accession>
<organism evidence="7 8">
    <name type="scientific">Sphaerobolus stellatus (strain SS14)</name>
    <dbReference type="NCBI Taxonomy" id="990650"/>
    <lineage>
        <taxon>Eukaryota</taxon>
        <taxon>Fungi</taxon>
        <taxon>Dikarya</taxon>
        <taxon>Basidiomycota</taxon>
        <taxon>Agaricomycotina</taxon>
        <taxon>Agaricomycetes</taxon>
        <taxon>Phallomycetidae</taxon>
        <taxon>Geastrales</taxon>
        <taxon>Sphaerobolaceae</taxon>
        <taxon>Sphaerobolus</taxon>
    </lineage>
</organism>
<protein>
    <recommendedName>
        <fullName evidence="9">Major facilitator superfamily (MFS) profile domain-containing protein</fullName>
    </recommendedName>
</protein>
<dbReference type="OrthoDB" id="10262656at2759"/>
<dbReference type="PANTHER" id="PTHR23504">
    <property type="entry name" value="MAJOR FACILITATOR SUPERFAMILY DOMAIN-CONTAINING PROTEIN 10"/>
    <property type="match status" value="1"/>
</dbReference>
<keyword evidence="5 6" id="KW-0472">Membrane</keyword>
<keyword evidence="4 6" id="KW-1133">Transmembrane helix</keyword>
<dbReference type="EMBL" id="KN837198">
    <property type="protein sequence ID" value="KIJ34574.1"/>
    <property type="molecule type" value="Genomic_DNA"/>
</dbReference>